<evidence type="ECO:0000313" key="2">
    <source>
        <dbReference type="Proteomes" id="UP000772181"/>
    </source>
</evidence>
<accession>A0A933LPZ4</accession>
<name>A0A933LPZ4_UNCTE</name>
<sequence>MKKSHSMIIIMAVLAAFTITLVYTGWNASVLAGGGMHKEAKEGTITGHVRDSLCLVSIGAKGDSHRDCAMACAKAGATLAIQDEKGNLWFAMADKGHNPNEKLIDHAEHFVKATGMIYHEGGANFIKIDKVEMAKESM</sequence>
<dbReference type="EMBL" id="JACQWF010000207">
    <property type="protein sequence ID" value="MBI4595633.1"/>
    <property type="molecule type" value="Genomic_DNA"/>
</dbReference>
<dbReference type="Proteomes" id="UP000772181">
    <property type="component" value="Unassembled WGS sequence"/>
</dbReference>
<proteinExistence type="predicted"/>
<organism evidence="1 2">
    <name type="scientific">Tectimicrobiota bacterium</name>
    <dbReference type="NCBI Taxonomy" id="2528274"/>
    <lineage>
        <taxon>Bacteria</taxon>
        <taxon>Pseudomonadati</taxon>
        <taxon>Nitrospinota/Tectimicrobiota group</taxon>
        <taxon>Candidatus Tectimicrobiota</taxon>
    </lineage>
</organism>
<gene>
    <name evidence="1" type="ORF">HY730_04550</name>
</gene>
<dbReference type="AlphaFoldDB" id="A0A933LPZ4"/>
<evidence type="ECO:0000313" key="1">
    <source>
        <dbReference type="EMBL" id="MBI4595633.1"/>
    </source>
</evidence>
<comment type="caution">
    <text evidence="1">The sequence shown here is derived from an EMBL/GenBank/DDBJ whole genome shotgun (WGS) entry which is preliminary data.</text>
</comment>
<reference evidence="1" key="1">
    <citation type="submission" date="2020-07" db="EMBL/GenBank/DDBJ databases">
        <title>Huge and variable diversity of episymbiotic CPR bacteria and DPANN archaea in groundwater ecosystems.</title>
        <authorList>
            <person name="He C.Y."/>
            <person name="Keren R."/>
            <person name="Whittaker M."/>
            <person name="Farag I.F."/>
            <person name="Doudna J."/>
            <person name="Cate J.H.D."/>
            <person name="Banfield J.F."/>
        </authorList>
    </citation>
    <scope>NUCLEOTIDE SEQUENCE</scope>
    <source>
        <strain evidence="1">NC_groundwater_1482_Ag_S-0.65um_47_24</strain>
    </source>
</reference>
<protein>
    <submittedName>
        <fullName evidence="1">Uncharacterized protein</fullName>
    </submittedName>
</protein>